<dbReference type="RefSeq" id="WP_112146832.1">
    <property type="nucleotide sequence ID" value="NZ_PGTO01000018.1"/>
</dbReference>
<dbReference type="InterPro" id="IPR003018">
    <property type="entry name" value="GAF"/>
</dbReference>
<comment type="caution">
    <text evidence="2">The sequence shown here is derived from an EMBL/GenBank/DDBJ whole genome shotgun (WGS) entry which is preliminary data.</text>
</comment>
<protein>
    <submittedName>
        <fullName evidence="2">GAF domain-containing protein</fullName>
    </submittedName>
</protein>
<gene>
    <name evidence="2" type="ORF">CU669_17200</name>
</gene>
<dbReference type="SUPFAM" id="SSF55781">
    <property type="entry name" value="GAF domain-like"/>
    <property type="match status" value="1"/>
</dbReference>
<evidence type="ECO:0000313" key="2">
    <source>
        <dbReference type="EMBL" id="RAU20678.1"/>
    </source>
</evidence>
<dbReference type="Proteomes" id="UP000251075">
    <property type="component" value="Unassembled WGS sequence"/>
</dbReference>
<organism evidence="2 3">
    <name type="scientific">Paramagnetospirillum kuznetsovii</name>
    <dbReference type="NCBI Taxonomy" id="2053833"/>
    <lineage>
        <taxon>Bacteria</taxon>
        <taxon>Pseudomonadati</taxon>
        <taxon>Pseudomonadota</taxon>
        <taxon>Alphaproteobacteria</taxon>
        <taxon>Rhodospirillales</taxon>
        <taxon>Magnetospirillaceae</taxon>
        <taxon>Paramagnetospirillum</taxon>
    </lineage>
</organism>
<dbReference type="InterPro" id="IPR029016">
    <property type="entry name" value="GAF-like_dom_sf"/>
</dbReference>
<dbReference type="Pfam" id="PF13185">
    <property type="entry name" value="GAF_2"/>
    <property type="match status" value="1"/>
</dbReference>
<reference evidence="2 3" key="1">
    <citation type="submission" date="2017-11" db="EMBL/GenBank/DDBJ databases">
        <title>Draft genome sequence of magnetotactic bacterium Magnetospirillum kuznetsovii LBB-42.</title>
        <authorList>
            <person name="Grouzdev D.S."/>
            <person name="Rysina M.S."/>
            <person name="Baslerov R.V."/>
            <person name="Koziaeva V."/>
        </authorList>
    </citation>
    <scope>NUCLEOTIDE SEQUENCE [LARGE SCALE GENOMIC DNA]</scope>
    <source>
        <strain evidence="2 3">LBB-42</strain>
    </source>
</reference>
<sequence length="161" mass="17423">MDQVVAWLDEPTRRLRQMLCEVPGFAPLAHISLSVHDAAQDMLWAFTVAEADAAVPEVQLVGMAEVPSLVLLADETQPRIVADLAEFGDANRYRPPGARGLAPRSCMTVPIRVDGEFLGFVMFGASVPNFFGTTAQDILETYAEAFGILITRAFDATAIPS</sequence>
<dbReference type="AlphaFoldDB" id="A0A364NUC2"/>
<keyword evidence="3" id="KW-1185">Reference proteome</keyword>
<name>A0A364NUC2_9PROT</name>
<feature type="domain" description="GAF" evidence="1">
    <location>
        <begin position="19"/>
        <end position="150"/>
    </location>
</feature>
<evidence type="ECO:0000313" key="3">
    <source>
        <dbReference type="Proteomes" id="UP000251075"/>
    </source>
</evidence>
<accession>A0A364NUC2</accession>
<dbReference type="EMBL" id="PGTO01000018">
    <property type="protein sequence ID" value="RAU20678.1"/>
    <property type="molecule type" value="Genomic_DNA"/>
</dbReference>
<evidence type="ECO:0000259" key="1">
    <source>
        <dbReference type="Pfam" id="PF13185"/>
    </source>
</evidence>
<dbReference type="OrthoDB" id="7347571at2"/>
<proteinExistence type="predicted"/>
<dbReference type="Gene3D" id="3.30.450.40">
    <property type="match status" value="1"/>
</dbReference>